<evidence type="ECO:0000313" key="4">
    <source>
        <dbReference type="Proteomes" id="UP000823485"/>
    </source>
</evidence>
<dbReference type="Proteomes" id="UP000823485">
    <property type="component" value="Unassembled WGS sequence"/>
</dbReference>
<sequence>MKKWKSEGDGTFSYDELGSCGEHVIIEDGVRIFHPENVHLGDNVYIGHDTIIKGYYKDTLRIASNSWIGQQCFIHGAGGVEINEFAGIGPAVRMLASFHIDPDDVDEAIVFSPLVSSPIIIENNCNIGIGATILGGVTIGANSKIGANALVNKTIPPYSIAVGVPAKVIKNRQMSKKEKNTDDSIS</sequence>
<keyword evidence="2" id="KW-0677">Repeat</keyword>
<dbReference type="RefSeq" id="WP_077112642.1">
    <property type="nucleotide sequence ID" value="NZ_JAFBFH010000008.1"/>
</dbReference>
<dbReference type="PANTHER" id="PTHR23416">
    <property type="entry name" value="SIALIC ACID SYNTHASE-RELATED"/>
    <property type="match status" value="1"/>
</dbReference>
<dbReference type="PANTHER" id="PTHR23416:SF78">
    <property type="entry name" value="LIPOPOLYSACCHARIDE BIOSYNTHESIS O-ACETYL TRANSFERASE WBBJ-RELATED"/>
    <property type="match status" value="1"/>
</dbReference>
<keyword evidence="1" id="KW-0808">Transferase</keyword>
<dbReference type="SUPFAM" id="SSF51161">
    <property type="entry name" value="Trimeric LpxA-like enzymes"/>
    <property type="match status" value="1"/>
</dbReference>
<dbReference type="Pfam" id="PF00132">
    <property type="entry name" value="Hexapep"/>
    <property type="match status" value="1"/>
</dbReference>
<accession>A0ABS2R4X6</accession>
<protein>
    <submittedName>
        <fullName evidence="3">Acetyltransferase-like isoleucine patch superfamily enzyme</fullName>
    </submittedName>
</protein>
<dbReference type="Gene3D" id="2.160.10.10">
    <property type="entry name" value="Hexapeptide repeat proteins"/>
    <property type="match status" value="2"/>
</dbReference>
<dbReference type="EMBL" id="JAFBFH010000008">
    <property type="protein sequence ID" value="MBM7714659.1"/>
    <property type="molecule type" value="Genomic_DNA"/>
</dbReference>
<dbReference type="InterPro" id="IPR018357">
    <property type="entry name" value="Hexapep_transf_CS"/>
</dbReference>
<dbReference type="PROSITE" id="PS00101">
    <property type="entry name" value="HEXAPEP_TRANSFERASES"/>
    <property type="match status" value="1"/>
</dbReference>
<evidence type="ECO:0000256" key="2">
    <source>
        <dbReference type="ARBA" id="ARBA00022737"/>
    </source>
</evidence>
<name>A0ABS2R4X6_9BACI</name>
<evidence type="ECO:0000256" key="1">
    <source>
        <dbReference type="ARBA" id="ARBA00022679"/>
    </source>
</evidence>
<reference evidence="3 4" key="1">
    <citation type="submission" date="2021-01" db="EMBL/GenBank/DDBJ databases">
        <title>Genomic Encyclopedia of Type Strains, Phase IV (KMG-IV): sequencing the most valuable type-strain genomes for metagenomic binning, comparative biology and taxonomic classification.</title>
        <authorList>
            <person name="Goeker M."/>
        </authorList>
    </citation>
    <scope>NUCLEOTIDE SEQUENCE [LARGE SCALE GENOMIC DNA]</scope>
    <source>
        <strain evidence="3 4">DSM 105453</strain>
    </source>
</reference>
<gene>
    <name evidence="3" type="ORF">JOC94_001631</name>
</gene>
<dbReference type="CDD" id="cd04647">
    <property type="entry name" value="LbH_MAT_like"/>
    <property type="match status" value="1"/>
</dbReference>
<organism evidence="3 4">
    <name type="scientific">Siminovitchia thermophila</name>
    <dbReference type="NCBI Taxonomy" id="1245522"/>
    <lineage>
        <taxon>Bacteria</taxon>
        <taxon>Bacillati</taxon>
        <taxon>Bacillota</taxon>
        <taxon>Bacilli</taxon>
        <taxon>Bacillales</taxon>
        <taxon>Bacillaceae</taxon>
        <taxon>Siminovitchia</taxon>
    </lineage>
</organism>
<dbReference type="InterPro" id="IPR011004">
    <property type="entry name" value="Trimer_LpxA-like_sf"/>
</dbReference>
<comment type="caution">
    <text evidence="3">The sequence shown here is derived from an EMBL/GenBank/DDBJ whole genome shotgun (WGS) entry which is preliminary data.</text>
</comment>
<evidence type="ECO:0000313" key="3">
    <source>
        <dbReference type="EMBL" id="MBM7714659.1"/>
    </source>
</evidence>
<proteinExistence type="predicted"/>
<keyword evidence="4" id="KW-1185">Reference proteome</keyword>
<dbReference type="InterPro" id="IPR051159">
    <property type="entry name" value="Hexapeptide_acetyltransf"/>
</dbReference>
<dbReference type="InterPro" id="IPR001451">
    <property type="entry name" value="Hexapep"/>
</dbReference>